<dbReference type="PANTHER" id="PTHR39339">
    <property type="entry name" value="SLR1444 PROTEIN"/>
    <property type="match status" value="1"/>
</dbReference>
<dbReference type="Pfam" id="PF05235">
    <property type="entry name" value="CHAD"/>
    <property type="match status" value="1"/>
</dbReference>
<dbReference type="Gene3D" id="1.40.20.10">
    <property type="entry name" value="CHAD domain"/>
    <property type="match status" value="1"/>
</dbReference>
<organism evidence="2">
    <name type="scientific">marine sediment metagenome</name>
    <dbReference type="NCBI Taxonomy" id="412755"/>
    <lineage>
        <taxon>unclassified sequences</taxon>
        <taxon>metagenomes</taxon>
        <taxon>ecological metagenomes</taxon>
    </lineage>
</organism>
<comment type="caution">
    <text evidence="2">The sequence shown here is derived from an EMBL/GenBank/DDBJ whole genome shotgun (WGS) entry which is preliminary data.</text>
</comment>
<evidence type="ECO:0000259" key="1">
    <source>
        <dbReference type="PROSITE" id="PS51708"/>
    </source>
</evidence>
<evidence type="ECO:0000313" key="2">
    <source>
        <dbReference type="EMBL" id="GAF82004.1"/>
    </source>
</evidence>
<reference evidence="2" key="1">
    <citation type="journal article" date="2014" name="Front. Microbiol.">
        <title>High frequency of phylogenetically diverse reductive dehalogenase-homologous genes in deep subseafloor sedimentary metagenomes.</title>
        <authorList>
            <person name="Kawai M."/>
            <person name="Futagami T."/>
            <person name="Toyoda A."/>
            <person name="Takaki Y."/>
            <person name="Nishi S."/>
            <person name="Hori S."/>
            <person name="Arai W."/>
            <person name="Tsubouchi T."/>
            <person name="Morono Y."/>
            <person name="Uchiyama I."/>
            <person name="Ito T."/>
            <person name="Fujiyama A."/>
            <person name="Inagaki F."/>
            <person name="Takami H."/>
        </authorList>
    </citation>
    <scope>NUCLEOTIDE SEQUENCE</scope>
    <source>
        <strain evidence="2">Expedition CK06-06</strain>
    </source>
</reference>
<protein>
    <recommendedName>
        <fullName evidence="1">CHAD domain-containing protein</fullName>
    </recommendedName>
</protein>
<dbReference type="PANTHER" id="PTHR39339:SF1">
    <property type="entry name" value="CHAD DOMAIN-CONTAINING PROTEIN"/>
    <property type="match status" value="1"/>
</dbReference>
<dbReference type="InterPro" id="IPR038186">
    <property type="entry name" value="CHAD_dom_sf"/>
</dbReference>
<dbReference type="PROSITE" id="PS51708">
    <property type="entry name" value="CHAD"/>
    <property type="match status" value="1"/>
</dbReference>
<dbReference type="EMBL" id="BARS01007356">
    <property type="protein sequence ID" value="GAF82004.1"/>
    <property type="molecule type" value="Genomic_DNA"/>
</dbReference>
<gene>
    <name evidence="2" type="ORF">S01H1_14173</name>
</gene>
<name>X0SLX3_9ZZZZ</name>
<sequence length="237" mass="27005">MIDRLKCQPAELNAIQTDRVLRGLEQRRKDVQPQMQAALDQIDQQSLKRQFARLADKVRWRGAGKEPDWKSAMTQILGRVASSFRDSGKPLEGATDLHDRIGELHRLRIWGKQLRYTMEIAVGAFGKPLRELYDVVEQTQTFLGVINDHAVARNFYQTWYEQESDRALANSLRALAALEQIGLEQSLCKFPAWWNSPSVGEFWLRWEERIGAFPTALGADNEDGAVPDEAQIKKKGA</sequence>
<accession>X0SLX3</accession>
<proteinExistence type="predicted"/>
<dbReference type="AlphaFoldDB" id="X0SLX3"/>
<dbReference type="InterPro" id="IPR007899">
    <property type="entry name" value="CHAD_dom"/>
</dbReference>
<feature type="domain" description="CHAD" evidence="1">
    <location>
        <begin position="1"/>
        <end position="199"/>
    </location>
</feature>